<evidence type="ECO:0008006" key="2">
    <source>
        <dbReference type="Google" id="ProtNLM"/>
    </source>
</evidence>
<protein>
    <recommendedName>
        <fullName evidence="2">Retrotransposon gag domain-containing protein</fullName>
    </recommendedName>
</protein>
<dbReference type="PANTHER" id="PTHR47481:SF22">
    <property type="entry name" value="RETROTRANSPOSON GAG DOMAIN-CONTAINING PROTEIN"/>
    <property type="match status" value="1"/>
</dbReference>
<dbReference type="Pfam" id="PF14223">
    <property type="entry name" value="Retrotran_gag_2"/>
    <property type="match status" value="1"/>
</dbReference>
<accession>A0A5K1DIR4</accession>
<dbReference type="EMBL" id="LR721783">
    <property type="protein sequence ID" value="VVW38376.1"/>
    <property type="molecule type" value="Genomic_DNA"/>
</dbReference>
<gene>
    <name evidence="1" type="ORF">NYM_LOCUS20671</name>
</gene>
<dbReference type="PANTHER" id="PTHR47481">
    <property type="match status" value="1"/>
</dbReference>
<sequence>MKRELQNRKKGGMSMTEYLQHISFLHDSLSRVQHFVSDTDLVLYTLNGLNSEYESFITTVTVFKDLPSWSELYDTLITQER</sequence>
<reference evidence="1" key="1">
    <citation type="submission" date="2019-09" db="EMBL/GenBank/DDBJ databases">
        <authorList>
            <person name="Zhang L."/>
        </authorList>
    </citation>
    <scope>NUCLEOTIDE SEQUENCE</scope>
</reference>
<dbReference type="AlphaFoldDB" id="A0A5K1DIR4"/>
<organism evidence="1">
    <name type="scientific">Nymphaea colorata</name>
    <name type="common">pocket water lily</name>
    <dbReference type="NCBI Taxonomy" id="210225"/>
    <lineage>
        <taxon>Eukaryota</taxon>
        <taxon>Viridiplantae</taxon>
        <taxon>Streptophyta</taxon>
        <taxon>Embryophyta</taxon>
        <taxon>Tracheophyta</taxon>
        <taxon>Spermatophyta</taxon>
        <taxon>Magnoliopsida</taxon>
        <taxon>Nymphaeales</taxon>
        <taxon>Nymphaeaceae</taxon>
        <taxon>Nymphaea</taxon>
    </lineage>
</organism>
<name>A0A5K1DIR4_9MAGN</name>
<proteinExistence type="predicted"/>
<evidence type="ECO:0000313" key="1">
    <source>
        <dbReference type="EMBL" id="VVW38376.1"/>
    </source>
</evidence>